<dbReference type="InterPro" id="IPR014710">
    <property type="entry name" value="RmlC-like_jellyroll"/>
</dbReference>
<organism evidence="2 3">
    <name type="scientific">Candidatus Segetimicrobium genomatis</name>
    <dbReference type="NCBI Taxonomy" id="2569760"/>
    <lineage>
        <taxon>Bacteria</taxon>
        <taxon>Bacillati</taxon>
        <taxon>Candidatus Sysuimicrobiota</taxon>
        <taxon>Candidatus Sysuimicrobiia</taxon>
        <taxon>Candidatus Sysuimicrobiales</taxon>
        <taxon>Candidatus Segetimicrobiaceae</taxon>
        <taxon>Candidatus Segetimicrobium</taxon>
    </lineage>
</organism>
<sequence length="199" mass="20638">MKPRLINMLAAVGTGLFLLSATATAQQVLVTKALTEKKVSQLPARPLFWRLENFPTLAQAEAATGPYGLAVGSGGKVWFFTLGPAGGSSAGGTKVVEIGPLPMLIASDYVLRVNEATGPPGSITPVHTHPGSEAFYVLAGEQCIRTSQKMIRVVVGRAETGPGGDTPLQVSSCGSTDLLSLVVFVVDATRPFSSPASFP</sequence>
<proteinExistence type="predicted"/>
<reference evidence="2 3" key="1">
    <citation type="journal article" date="2019" name="Nat. Microbiol.">
        <title>Mediterranean grassland soil C-N compound turnover is dependent on rainfall and depth, and is mediated by genomically divergent microorganisms.</title>
        <authorList>
            <person name="Diamond S."/>
            <person name="Andeer P.F."/>
            <person name="Li Z."/>
            <person name="Crits-Christoph A."/>
            <person name="Burstein D."/>
            <person name="Anantharaman K."/>
            <person name="Lane K.R."/>
            <person name="Thomas B.C."/>
            <person name="Pan C."/>
            <person name="Northen T.R."/>
            <person name="Banfield J.F."/>
        </authorList>
    </citation>
    <scope>NUCLEOTIDE SEQUENCE [LARGE SCALE GENOMIC DNA]</scope>
    <source>
        <strain evidence="2">NP_1</strain>
    </source>
</reference>
<evidence type="ECO:0000313" key="3">
    <source>
        <dbReference type="Proteomes" id="UP000315217"/>
    </source>
</evidence>
<evidence type="ECO:0000256" key="1">
    <source>
        <dbReference type="SAM" id="SignalP"/>
    </source>
</evidence>
<accession>A0A537LKG9</accession>
<dbReference type="InterPro" id="IPR011051">
    <property type="entry name" value="RmlC_Cupin_sf"/>
</dbReference>
<dbReference type="Proteomes" id="UP000315217">
    <property type="component" value="Unassembled WGS sequence"/>
</dbReference>
<dbReference type="AlphaFoldDB" id="A0A537LKG9"/>
<dbReference type="Gene3D" id="2.60.120.10">
    <property type="entry name" value="Jelly Rolls"/>
    <property type="match status" value="1"/>
</dbReference>
<dbReference type="EMBL" id="VBAI01000191">
    <property type="protein sequence ID" value="TMJ08494.1"/>
    <property type="molecule type" value="Genomic_DNA"/>
</dbReference>
<name>A0A537LKG9_9BACT</name>
<feature type="chain" id="PRO_5021865116" evidence="1">
    <location>
        <begin position="26"/>
        <end position="199"/>
    </location>
</feature>
<gene>
    <name evidence="2" type="ORF">E6G98_12100</name>
</gene>
<feature type="signal peptide" evidence="1">
    <location>
        <begin position="1"/>
        <end position="25"/>
    </location>
</feature>
<evidence type="ECO:0000313" key="2">
    <source>
        <dbReference type="EMBL" id="TMJ08494.1"/>
    </source>
</evidence>
<dbReference type="SUPFAM" id="SSF51182">
    <property type="entry name" value="RmlC-like cupins"/>
    <property type="match status" value="1"/>
</dbReference>
<keyword evidence="1" id="KW-0732">Signal</keyword>
<comment type="caution">
    <text evidence="2">The sequence shown here is derived from an EMBL/GenBank/DDBJ whole genome shotgun (WGS) entry which is preliminary data.</text>
</comment>
<protein>
    <submittedName>
        <fullName evidence="2">Cupin domain-containing protein</fullName>
    </submittedName>
</protein>